<accession>A0A9D1WS72</accession>
<keyword evidence="1" id="KW-0694">RNA-binding</keyword>
<organism evidence="3 4">
    <name type="scientific">Candidatus Anaerotruncus excrementipullorum</name>
    <dbReference type="NCBI Taxonomy" id="2838465"/>
    <lineage>
        <taxon>Bacteria</taxon>
        <taxon>Bacillati</taxon>
        <taxon>Bacillota</taxon>
        <taxon>Clostridia</taxon>
        <taxon>Eubacteriales</taxon>
        <taxon>Oscillospiraceae</taxon>
        <taxon>Anaerotruncus</taxon>
    </lineage>
</organism>
<dbReference type="GO" id="GO:0003723">
    <property type="term" value="F:RNA binding"/>
    <property type="evidence" value="ECO:0007669"/>
    <property type="project" value="UniProtKB-KW"/>
</dbReference>
<dbReference type="Gene3D" id="3.10.290.10">
    <property type="entry name" value="RNA-binding S4 domain"/>
    <property type="match status" value="1"/>
</dbReference>
<dbReference type="InterPro" id="IPR002942">
    <property type="entry name" value="S4_RNA-bd"/>
</dbReference>
<reference evidence="3" key="2">
    <citation type="submission" date="2021-04" db="EMBL/GenBank/DDBJ databases">
        <authorList>
            <person name="Gilroy R."/>
        </authorList>
    </citation>
    <scope>NUCLEOTIDE SEQUENCE</scope>
    <source>
        <strain evidence="3">CHK188-5543</strain>
    </source>
</reference>
<evidence type="ECO:0000256" key="1">
    <source>
        <dbReference type="PROSITE-ProRule" id="PRU00182"/>
    </source>
</evidence>
<feature type="domain" description="RNA-binding S4" evidence="2">
    <location>
        <begin position="178"/>
        <end position="239"/>
    </location>
</feature>
<dbReference type="SMART" id="SM00363">
    <property type="entry name" value="S4"/>
    <property type="match status" value="1"/>
</dbReference>
<reference evidence="3" key="1">
    <citation type="journal article" date="2021" name="PeerJ">
        <title>Extensive microbial diversity within the chicken gut microbiome revealed by metagenomics and culture.</title>
        <authorList>
            <person name="Gilroy R."/>
            <person name="Ravi A."/>
            <person name="Getino M."/>
            <person name="Pursley I."/>
            <person name="Horton D.L."/>
            <person name="Alikhan N.F."/>
            <person name="Baker D."/>
            <person name="Gharbi K."/>
            <person name="Hall N."/>
            <person name="Watson M."/>
            <person name="Adriaenssens E.M."/>
            <person name="Foster-Nyarko E."/>
            <person name="Jarju S."/>
            <person name="Secka A."/>
            <person name="Antonio M."/>
            <person name="Oren A."/>
            <person name="Chaudhuri R.R."/>
            <person name="La Ragione R."/>
            <person name="Hildebrand F."/>
            <person name="Pallen M.J."/>
        </authorList>
    </citation>
    <scope>NUCLEOTIDE SEQUENCE</scope>
    <source>
        <strain evidence="3">CHK188-5543</strain>
    </source>
</reference>
<evidence type="ECO:0000313" key="4">
    <source>
        <dbReference type="Proteomes" id="UP000886800"/>
    </source>
</evidence>
<dbReference type="SUPFAM" id="SSF55174">
    <property type="entry name" value="Alpha-L RNA-binding motif"/>
    <property type="match status" value="1"/>
</dbReference>
<evidence type="ECO:0000259" key="2">
    <source>
        <dbReference type="SMART" id="SM00363"/>
    </source>
</evidence>
<protein>
    <submittedName>
        <fullName evidence="3">RNA-binding protein</fullName>
    </submittedName>
</protein>
<name>A0A9D1WS72_9FIRM</name>
<comment type="caution">
    <text evidence="3">The sequence shown here is derived from an EMBL/GenBank/DDBJ whole genome shotgun (WGS) entry which is preliminary data.</text>
</comment>
<dbReference type="InterPro" id="IPR040591">
    <property type="entry name" value="RqcP2_RBD"/>
</dbReference>
<dbReference type="PROSITE" id="PS50889">
    <property type="entry name" value="S4"/>
    <property type="match status" value="1"/>
</dbReference>
<dbReference type="Pfam" id="PF17774">
    <property type="entry name" value="YlmH_RBD"/>
    <property type="match status" value="1"/>
</dbReference>
<sequence>MAFEQLTREDRAFTAHVEDLFQRAQQKYTTCFTNFLDLHQIQLAQWVANASGYQSYAFYAGHPEGERRMLGVFAPYEPVEEAQFPIAPLTITFCKEDQVGHRDLLGSLLGLQLKREAIGDILLSEGLAVCFVTQAAAPLVLGELKKVGRVGVKVMDGAPRQLPELHHFKDLPVNVSSLRLDCVVAAVCGISREKAVAAIRAGLAAVNGAPREEISSPLEEGDVLSIRGTGKFRVEKVLATTKKGRLQLLCKKYV</sequence>
<dbReference type="EMBL" id="DXES01000046">
    <property type="protein sequence ID" value="HIX65060.1"/>
    <property type="molecule type" value="Genomic_DNA"/>
</dbReference>
<dbReference type="Gene3D" id="3.30.70.330">
    <property type="match status" value="1"/>
</dbReference>
<gene>
    <name evidence="3" type="ORF">H9736_02305</name>
</gene>
<dbReference type="CDD" id="cd00165">
    <property type="entry name" value="S4"/>
    <property type="match status" value="1"/>
</dbReference>
<dbReference type="AlphaFoldDB" id="A0A9D1WS72"/>
<proteinExistence type="predicted"/>
<dbReference type="InterPro" id="IPR036986">
    <property type="entry name" value="S4_RNA-bd_sf"/>
</dbReference>
<dbReference type="Gene3D" id="3.30.1370.160">
    <property type="match status" value="1"/>
</dbReference>
<evidence type="ECO:0000313" key="3">
    <source>
        <dbReference type="EMBL" id="HIX65060.1"/>
    </source>
</evidence>
<dbReference type="Proteomes" id="UP000886800">
    <property type="component" value="Unassembled WGS sequence"/>
</dbReference>
<dbReference type="InterPro" id="IPR012677">
    <property type="entry name" value="Nucleotide-bd_a/b_plait_sf"/>
</dbReference>